<feature type="transmembrane region" description="Helical" evidence="2">
    <location>
        <begin position="114"/>
        <end position="134"/>
    </location>
</feature>
<proteinExistence type="predicted"/>
<evidence type="ECO:0000313" key="4">
    <source>
        <dbReference type="Proteomes" id="UP000295083"/>
    </source>
</evidence>
<organism evidence="3 4">
    <name type="scientific">Colletotrichum spinosum</name>
    <dbReference type="NCBI Taxonomy" id="1347390"/>
    <lineage>
        <taxon>Eukaryota</taxon>
        <taxon>Fungi</taxon>
        <taxon>Dikarya</taxon>
        <taxon>Ascomycota</taxon>
        <taxon>Pezizomycotina</taxon>
        <taxon>Sordariomycetes</taxon>
        <taxon>Hypocreomycetidae</taxon>
        <taxon>Glomerellales</taxon>
        <taxon>Glomerellaceae</taxon>
        <taxon>Colletotrichum</taxon>
        <taxon>Colletotrichum orbiculare species complex</taxon>
    </lineage>
</organism>
<dbReference type="AlphaFoldDB" id="A0A4R8Q9B2"/>
<sequence>MPYYARTKGRTQEIPPDGSRSPFSVSGARSPLPPRTPLNGAPQSQSLPDLGADVRVALQAPKHDDVTYRHSLWTRCRCCRAGRSPLALLHRIVLRPLADALRFLEEAAESVPPVIPALLAVLFLLVLLPLMIAWDVV</sequence>
<feature type="region of interest" description="Disordered" evidence="1">
    <location>
        <begin position="1"/>
        <end position="48"/>
    </location>
</feature>
<name>A0A4R8Q9B2_9PEZI</name>
<dbReference type="Proteomes" id="UP000295083">
    <property type="component" value="Unassembled WGS sequence"/>
</dbReference>
<reference evidence="3 4" key="1">
    <citation type="submission" date="2018-11" db="EMBL/GenBank/DDBJ databases">
        <title>Genome sequence and assembly of Colletotrichum spinosum.</title>
        <authorList>
            <person name="Gan P."/>
            <person name="Shirasu K."/>
        </authorList>
    </citation>
    <scope>NUCLEOTIDE SEQUENCE [LARGE SCALE GENOMIC DNA]</scope>
    <source>
        <strain evidence="3 4">CBS 515.97</strain>
    </source>
</reference>
<keyword evidence="2" id="KW-0812">Transmembrane</keyword>
<protein>
    <submittedName>
        <fullName evidence="3">Uncharacterized protein</fullName>
    </submittedName>
</protein>
<evidence type="ECO:0000256" key="2">
    <source>
        <dbReference type="SAM" id="Phobius"/>
    </source>
</evidence>
<keyword evidence="4" id="KW-1185">Reference proteome</keyword>
<comment type="caution">
    <text evidence="3">The sequence shown here is derived from an EMBL/GenBank/DDBJ whole genome shotgun (WGS) entry which is preliminary data.</text>
</comment>
<evidence type="ECO:0000313" key="3">
    <source>
        <dbReference type="EMBL" id="TDZ35162.1"/>
    </source>
</evidence>
<accession>A0A4R8Q9B2</accession>
<keyword evidence="2" id="KW-0472">Membrane</keyword>
<dbReference type="EMBL" id="QAPG01000044">
    <property type="protein sequence ID" value="TDZ35162.1"/>
    <property type="molecule type" value="Genomic_DNA"/>
</dbReference>
<keyword evidence="2" id="KW-1133">Transmembrane helix</keyword>
<gene>
    <name evidence="3" type="ORF">C8035_v009914</name>
</gene>
<evidence type="ECO:0000256" key="1">
    <source>
        <dbReference type="SAM" id="MobiDB-lite"/>
    </source>
</evidence>